<dbReference type="InterPro" id="IPR004919">
    <property type="entry name" value="GmrSD_N"/>
</dbReference>
<accession>S7XBQ0</accession>
<dbReference type="RefSeq" id="WP_020894338.1">
    <property type="nucleotide sequence ID" value="NZ_ATMR01000091.1"/>
</dbReference>
<dbReference type="PATRIC" id="fig|641526.4.peg.1457"/>
<dbReference type="STRING" id="641526.ADIWIN_1468"/>
<dbReference type="eggNOG" id="COG1479">
    <property type="taxonomic scope" value="Bacteria"/>
</dbReference>
<gene>
    <name evidence="2" type="ORF">ADIWIN_1468</name>
</gene>
<keyword evidence="3" id="KW-1185">Reference proteome</keyword>
<comment type="caution">
    <text evidence="2">The sequence shown here is derived from an EMBL/GenBank/DDBJ whole genome shotgun (WGS) entry which is preliminary data.</text>
</comment>
<evidence type="ECO:0000313" key="3">
    <source>
        <dbReference type="Proteomes" id="UP000014962"/>
    </source>
</evidence>
<sequence length="199" mass="23268">MNSIPTTFQQIFGQELENGATISAIEIPIIQRDYAQGRKTIEVTRIRNRFIDVLHKALTGAEEDAVKLDFIYGQVEDGNLIPLDGQQRLTTLFLLHWYIAKHENVNAEEYNFLQEFSYKTRFSSQHFCDKLVLCSPDFIEEKLSIWIKDQNWFMYSWENDPTVKAMLVVIDDLHQTFKTKSIFGQNLQIQIIIRLASIF</sequence>
<feature type="domain" description="GmrSD restriction endonucleases N-terminal" evidence="1">
    <location>
        <begin position="18"/>
        <end position="174"/>
    </location>
</feature>
<evidence type="ECO:0000259" key="1">
    <source>
        <dbReference type="Pfam" id="PF03235"/>
    </source>
</evidence>
<reference evidence="2 3" key="1">
    <citation type="journal article" date="2013" name="Genome Announc.">
        <title>Draft Genome Sequence of Winogradskyella psychrotolerans RS-3T, Isolated from the Marine Transect of Kongsfjorden, Ny-Alesund, Svalbard, Arctic Ocean.</title>
        <authorList>
            <person name="Kumar Pinnaka A."/>
            <person name="Ara S."/>
            <person name="Singh A."/>
            <person name="Shivaji S."/>
        </authorList>
    </citation>
    <scope>NUCLEOTIDE SEQUENCE [LARGE SCALE GENOMIC DNA]</scope>
    <source>
        <strain evidence="2 3">RS-3</strain>
    </source>
</reference>
<organism evidence="2 3">
    <name type="scientific">Winogradskyella psychrotolerans RS-3</name>
    <dbReference type="NCBI Taxonomy" id="641526"/>
    <lineage>
        <taxon>Bacteria</taxon>
        <taxon>Pseudomonadati</taxon>
        <taxon>Bacteroidota</taxon>
        <taxon>Flavobacteriia</taxon>
        <taxon>Flavobacteriales</taxon>
        <taxon>Flavobacteriaceae</taxon>
        <taxon>Winogradskyella</taxon>
    </lineage>
</organism>
<dbReference type="Proteomes" id="UP000014962">
    <property type="component" value="Unassembled WGS sequence"/>
</dbReference>
<name>S7XBQ0_9FLAO</name>
<protein>
    <recommendedName>
        <fullName evidence="1">GmrSD restriction endonucleases N-terminal domain-containing protein</fullName>
    </recommendedName>
</protein>
<dbReference type="Pfam" id="PF03235">
    <property type="entry name" value="GmrSD_N"/>
    <property type="match status" value="1"/>
</dbReference>
<dbReference type="AlphaFoldDB" id="S7XBQ0"/>
<dbReference type="EMBL" id="ATMR01000091">
    <property type="protein sequence ID" value="EPR73438.1"/>
    <property type="molecule type" value="Genomic_DNA"/>
</dbReference>
<evidence type="ECO:0000313" key="2">
    <source>
        <dbReference type="EMBL" id="EPR73438.1"/>
    </source>
</evidence>
<dbReference type="OrthoDB" id="3654724at2"/>
<proteinExistence type="predicted"/>